<dbReference type="AlphaFoldDB" id="A0A6J6G928"/>
<proteinExistence type="predicted"/>
<protein>
    <submittedName>
        <fullName evidence="2">Unannotated protein</fullName>
    </submittedName>
</protein>
<feature type="transmembrane region" description="Helical" evidence="1">
    <location>
        <begin position="97"/>
        <end position="116"/>
    </location>
</feature>
<evidence type="ECO:0000256" key="1">
    <source>
        <dbReference type="SAM" id="Phobius"/>
    </source>
</evidence>
<keyword evidence="1" id="KW-1133">Transmembrane helix</keyword>
<keyword evidence="1" id="KW-0472">Membrane</keyword>
<feature type="transmembrane region" description="Helical" evidence="1">
    <location>
        <begin position="191"/>
        <end position="221"/>
    </location>
</feature>
<dbReference type="EMBL" id="CAEZUO010000005">
    <property type="protein sequence ID" value="CAB4595694.1"/>
    <property type="molecule type" value="Genomic_DNA"/>
</dbReference>
<gene>
    <name evidence="2" type="ORF">UFOPK1827_00232</name>
</gene>
<name>A0A6J6G928_9ZZZZ</name>
<feature type="transmembrane region" description="Helical" evidence="1">
    <location>
        <begin position="288"/>
        <end position="308"/>
    </location>
</feature>
<feature type="transmembrane region" description="Helical" evidence="1">
    <location>
        <begin position="351"/>
        <end position="368"/>
    </location>
</feature>
<feature type="transmembrane region" description="Helical" evidence="1">
    <location>
        <begin position="380"/>
        <end position="398"/>
    </location>
</feature>
<evidence type="ECO:0000313" key="2">
    <source>
        <dbReference type="EMBL" id="CAB4595694.1"/>
    </source>
</evidence>
<sequence>MPLVLAVILIATVAIGLWFTSGNMVGGVPDSIAYRGAASNISAGRGLTTPFALMTERASPLQQVAWGNALPLSEQPPGYPLALAAADGLGFPAQTGARVVSIVGLVLLATAVAGAARIGLGRRALPIVAITVLALIGPGSPDYGLLSGPLPWSPLILSERLALPLSLLALTVCAIKLPELQSLSPRTLDRIRLALVAAVIFASTLTRFTGIACGVACAVAIAADGRRTRRSRVLWASVLLAIGPATVIGISVIAGGSPKTIAWHPSPIFEPLVDVMGQWFLLPKTLPIALRAVVLVLLVIAPIVLAVVNRGRTPDRRTIALALGTYSVVYVTGLILTVLFLDAIVDINPRFLTPVQASVYLLLAIEIVEVVRRYWPKMQLATLALLSIAALAVAFSTITQLADARSYWGFLHNSEVTATAGSPLHNIPRDTFIFTDDPPEAWNAARLTAYKLPLSIVATTTQPNPAYEDQIDQVVSITNDNDSLVVASADMRPETDIDAYISRGLVVLARCPDLTIIGRSGSSHTADVTRAPCTAPEPV</sequence>
<feature type="transmembrane region" description="Helical" evidence="1">
    <location>
        <begin position="320"/>
        <end position="345"/>
    </location>
</feature>
<keyword evidence="1" id="KW-0812">Transmembrane</keyword>
<feature type="transmembrane region" description="Helical" evidence="1">
    <location>
        <begin position="123"/>
        <end position="141"/>
    </location>
</feature>
<feature type="transmembrane region" description="Helical" evidence="1">
    <location>
        <begin position="233"/>
        <end position="254"/>
    </location>
</feature>
<accession>A0A6J6G928</accession>
<reference evidence="2" key="1">
    <citation type="submission" date="2020-05" db="EMBL/GenBank/DDBJ databases">
        <authorList>
            <person name="Chiriac C."/>
            <person name="Salcher M."/>
            <person name="Ghai R."/>
            <person name="Kavagutti S V."/>
        </authorList>
    </citation>
    <scope>NUCLEOTIDE SEQUENCE</scope>
</reference>
<organism evidence="2">
    <name type="scientific">freshwater metagenome</name>
    <dbReference type="NCBI Taxonomy" id="449393"/>
    <lineage>
        <taxon>unclassified sequences</taxon>
        <taxon>metagenomes</taxon>
        <taxon>ecological metagenomes</taxon>
    </lineage>
</organism>